<proteinExistence type="predicted"/>
<evidence type="ECO:0000313" key="1">
    <source>
        <dbReference type="EMBL" id="KAF7821299.1"/>
    </source>
</evidence>
<comment type="caution">
    <text evidence="1">The sequence shown here is derived from an EMBL/GenBank/DDBJ whole genome shotgun (WGS) entry which is preliminary data.</text>
</comment>
<name>A0A834WLM4_9FABA</name>
<gene>
    <name evidence="1" type="ORF">G2W53_026754</name>
</gene>
<sequence length="24" mass="2727">MALRAREDTFENGFPVYPVWAGLS</sequence>
<accession>A0A834WLM4</accession>
<evidence type="ECO:0000313" key="2">
    <source>
        <dbReference type="Proteomes" id="UP000634136"/>
    </source>
</evidence>
<dbReference type="Proteomes" id="UP000634136">
    <property type="component" value="Unassembled WGS sequence"/>
</dbReference>
<dbReference type="EMBL" id="JAAIUW010000008">
    <property type="protein sequence ID" value="KAF7821299.1"/>
    <property type="molecule type" value="Genomic_DNA"/>
</dbReference>
<keyword evidence="2" id="KW-1185">Reference proteome</keyword>
<organism evidence="1 2">
    <name type="scientific">Senna tora</name>
    <dbReference type="NCBI Taxonomy" id="362788"/>
    <lineage>
        <taxon>Eukaryota</taxon>
        <taxon>Viridiplantae</taxon>
        <taxon>Streptophyta</taxon>
        <taxon>Embryophyta</taxon>
        <taxon>Tracheophyta</taxon>
        <taxon>Spermatophyta</taxon>
        <taxon>Magnoliopsida</taxon>
        <taxon>eudicotyledons</taxon>
        <taxon>Gunneridae</taxon>
        <taxon>Pentapetalae</taxon>
        <taxon>rosids</taxon>
        <taxon>fabids</taxon>
        <taxon>Fabales</taxon>
        <taxon>Fabaceae</taxon>
        <taxon>Caesalpinioideae</taxon>
        <taxon>Cassia clade</taxon>
        <taxon>Senna</taxon>
    </lineage>
</organism>
<reference evidence="1" key="1">
    <citation type="submission" date="2020-09" db="EMBL/GenBank/DDBJ databases">
        <title>Genome-Enabled Discovery of Anthraquinone Biosynthesis in Senna tora.</title>
        <authorList>
            <person name="Kang S.-H."/>
            <person name="Pandey R.P."/>
            <person name="Lee C.-M."/>
            <person name="Sim J.-S."/>
            <person name="Jeong J.-T."/>
            <person name="Choi B.-S."/>
            <person name="Jung M."/>
            <person name="Ginzburg D."/>
            <person name="Zhao K."/>
            <person name="Won S.Y."/>
            <person name="Oh T.-J."/>
            <person name="Yu Y."/>
            <person name="Kim N.-H."/>
            <person name="Lee O.R."/>
            <person name="Lee T.-H."/>
            <person name="Bashyal P."/>
            <person name="Kim T.-S."/>
            <person name="Lee W.-H."/>
            <person name="Kawkins C."/>
            <person name="Kim C.-K."/>
            <person name="Kim J.S."/>
            <person name="Ahn B.O."/>
            <person name="Rhee S.Y."/>
            <person name="Sohng J.K."/>
        </authorList>
    </citation>
    <scope>NUCLEOTIDE SEQUENCE</scope>
    <source>
        <tissue evidence="1">Leaf</tissue>
    </source>
</reference>
<protein>
    <submittedName>
        <fullName evidence="1">Uncharacterized protein</fullName>
    </submittedName>
</protein>
<dbReference type="AlphaFoldDB" id="A0A834WLM4"/>